<keyword evidence="3 10" id="KW-0808">Transferase</keyword>
<dbReference type="GO" id="GO:0042761">
    <property type="term" value="P:very long-chain fatty acid biosynthetic process"/>
    <property type="evidence" value="ECO:0007669"/>
    <property type="project" value="TreeGrafter"/>
</dbReference>
<comment type="catalytic activity">
    <reaction evidence="10">
        <text>a very-long-chain acyl-CoA + malonyl-CoA + H(+) = a very-long-chain 3-oxoacyl-CoA + CO2 + CoA</text>
        <dbReference type="Rhea" id="RHEA:32727"/>
        <dbReference type="ChEBI" id="CHEBI:15378"/>
        <dbReference type="ChEBI" id="CHEBI:16526"/>
        <dbReference type="ChEBI" id="CHEBI:57287"/>
        <dbReference type="ChEBI" id="CHEBI:57384"/>
        <dbReference type="ChEBI" id="CHEBI:90725"/>
        <dbReference type="ChEBI" id="CHEBI:90736"/>
        <dbReference type="EC" id="2.3.1.199"/>
    </reaction>
</comment>
<feature type="transmembrane region" description="Helical" evidence="10">
    <location>
        <begin position="174"/>
        <end position="193"/>
    </location>
</feature>
<feature type="transmembrane region" description="Helical" evidence="10">
    <location>
        <begin position="246"/>
        <end position="265"/>
    </location>
</feature>
<dbReference type="PANTHER" id="PTHR11157">
    <property type="entry name" value="FATTY ACID ACYL TRANSFERASE-RELATED"/>
    <property type="match status" value="1"/>
</dbReference>
<reference evidence="11" key="1">
    <citation type="submission" date="2020-11" db="EMBL/GenBank/DDBJ databases">
        <authorList>
            <person name="Whiteford S."/>
        </authorList>
    </citation>
    <scope>NUCLEOTIDE SEQUENCE</scope>
</reference>
<evidence type="ECO:0000256" key="4">
    <source>
        <dbReference type="ARBA" id="ARBA00022692"/>
    </source>
</evidence>
<dbReference type="PROSITE" id="PS01188">
    <property type="entry name" value="ELO"/>
    <property type="match status" value="1"/>
</dbReference>
<dbReference type="GO" id="GO:0019367">
    <property type="term" value="P:fatty acid elongation, saturated fatty acid"/>
    <property type="evidence" value="ECO:0007669"/>
    <property type="project" value="TreeGrafter"/>
</dbReference>
<feature type="transmembrane region" description="Helical" evidence="10">
    <location>
        <begin position="205"/>
        <end position="226"/>
    </location>
</feature>
<dbReference type="EC" id="2.3.1.199" evidence="10"/>
<protein>
    <recommendedName>
        <fullName evidence="10">Elongation of very long chain fatty acids protein</fullName>
        <ecNumber evidence="10">2.3.1.199</ecNumber>
    </recommendedName>
    <alternativeName>
        <fullName evidence="10">Very-long-chain 3-oxoacyl-CoA synthase</fullName>
    </alternativeName>
</protein>
<evidence type="ECO:0000256" key="9">
    <source>
        <dbReference type="ARBA" id="ARBA00023160"/>
    </source>
</evidence>
<keyword evidence="4 10" id="KW-0812">Transmembrane</keyword>
<evidence type="ECO:0000256" key="8">
    <source>
        <dbReference type="ARBA" id="ARBA00023136"/>
    </source>
</evidence>
<evidence type="ECO:0000256" key="5">
    <source>
        <dbReference type="ARBA" id="ARBA00022832"/>
    </source>
</evidence>
<accession>A0A8S4GEX6</accession>
<feature type="transmembrane region" description="Helical" evidence="10">
    <location>
        <begin position="44"/>
        <end position="62"/>
    </location>
</feature>
<evidence type="ECO:0000256" key="6">
    <source>
        <dbReference type="ARBA" id="ARBA00022989"/>
    </source>
</evidence>
<dbReference type="GO" id="GO:0009922">
    <property type="term" value="F:fatty acid elongase activity"/>
    <property type="evidence" value="ECO:0007669"/>
    <property type="project" value="UniProtKB-EC"/>
</dbReference>
<dbReference type="InterPro" id="IPR036259">
    <property type="entry name" value="MFS_trans_sf"/>
</dbReference>
<dbReference type="SUPFAM" id="SSF103473">
    <property type="entry name" value="MFS general substrate transporter"/>
    <property type="match status" value="1"/>
</dbReference>
<dbReference type="OrthoDB" id="10259681at2759"/>
<feature type="transmembrane region" description="Helical" evidence="10">
    <location>
        <begin position="151"/>
        <end position="168"/>
    </location>
</feature>
<dbReference type="AlphaFoldDB" id="A0A8S4GEX6"/>
<dbReference type="InterPro" id="IPR030457">
    <property type="entry name" value="ELO_CS"/>
</dbReference>
<comment type="caution">
    <text evidence="11">The sequence shown here is derived from an EMBL/GenBank/DDBJ whole genome shotgun (WGS) entry which is preliminary data.</text>
</comment>
<dbReference type="KEGG" id="pxy:105388282"/>
<keyword evidence="6 10" id="KW-1133">Transmembrane helix</keyword>
<keyword evidence="2 10" id="KW-0444">Lipid biosynthesis</keyword>
<dbReference type="Proteomes" id="UP000653454">
    <property type="component" value="Unassembled WGS sequence"/>
</dbReference>
<keyword evidence="7 10" id="KW-0443">Lipid metabolism</keyword>
<proteinExistence type="inferred from homology"/>
<dbReference type="GO" id="GO:0005789">
    <property type="term" value="C:endoplasmic reticulum membrane"/>
    <property type="evidence" value="ECO:0007669"/>
    <property type="project" value="TreeGrafter"/>
</dbReference>
<dbReference type="GO" id="GO:0034626">
    <property type="term" value="P:fatty acid elongation, polyunsaturated fatty acid"/>
    <property type="evidence" value="ECO:0007669"/>
    <property type="project" value="TreeGrafter"/>
</dbReference>
<dbReference type="Pfam" id="PF01151">
    <property type="entry name" value="ELO"/>
    <property type="match status" value="1"/>
</dbReference>
<dbReference type="PANTHER" id="PTHR11157:SF17">
    <property type="entry name" value="ELONGATION OF VERY LONG CHAIN FATTY ACIDS PROTEIN 6"/>
    <property type="match status" value="1"/>
</dbReference>
<comment type="subcellular location">
    <subcellularLocation>
        <location evidence="1">Membrane</location>
        <topology evidence="1">Multi-pass membrane protein</topology>
    </subcellularLocation>
</comment>
<evidence type="ECO:0000313" key="11">
    <source>
        <dbReference type="EMBL" id="CAG9138437.1"/>
    </source>
</evidence>
<sequence length="310" mass="36533">MGSAKMSYNYNLDVTPNYSYIFDFESEFIHQNSRKWMTENWTVAFYYIGVYMAFIFGGQYYMQNRPRFELRRTLMVWNCCLAGFSIMGACRTLPEFIHVLRNYGIYHSVCVPSFIEADKVSGFWTWMFVLSKLPELGDTVFIVLRKKPLIFLHWYHHITVLLYSWFSFTEYTASARWFVVMNYCVHSVMYSYFALVSMGYYPPKMLAMVITFLQLTQMVVGCFVNISAHNFLAANKNSCGISEFNIKLSMAMYFSYFVLFARFFYKAYLSPKPKGKKEKCEPIAEENYSENGIKKPYSEFPRQRNGVLAH</sequence>
<evidence type="ECO:0000313" key="12">
    <source>
        <dbReference type="Proteomes" id="UP000653454"/>
    </source>
</evidence>
<evidence type="ECO:0000256" key="1">
    <source>
        <dbReference type="ARBA" id="ARBA00004141"/>
    </source>
</evidence>
<organism evidence="11 12">
    <name type="scientific">Plutella xylostella</name>
    <name type="common">Diamondback moth</name>
    <name type="synonym">Plutella maculipennis</name>
    <dbReference type="NCBI Taxonomy" id="51655"/>
    <lineage>
        <taxon>Eukaryota</taxon>
        <taxon>Metazoa</taxon>
        <taxon>Ecdysozoa</taxon>
        <taxon>Arthropoda</taxon>
        <taxon>Hexapoda</taxon>
        <taxon>Insecta</taxon>
        <taxon>Pterygota</taxon>
        <taxon>Neoptera</taxon>
        <taxon>Endopterygota</taxon>
        <taxon>Lepidoptera</taxon>
        <taxon>Glossata</taxon>
        <taxon>Ditrysia</taxon>
        <taxon>Yponomeutoidea</taxon>
        <taxon>Plutellidae</taxon>
        <taxon>Plutella</taxon>
    </lineage>
</organism>
<evidence type="ECO:0000256" key="7">
    <source>
        <dbReference type="ARBA" id="ARBA00023098"/>
    </source>
</evidence>
<keyword evidence="12" id="KW-1185">Reference proteome</keyword>
<keyword evidence="5 10" id="KW-0276">Fatty acid metabolism</keyword>
<dbReference type="GO" id="GO:0034625">
    <property type="term" value="P:fatty acid elongation, monounsaturated fatty acid"/>
    <property type="evidence" value="ECO:0007669"/>
    <property type="project" value="TreeGrafter"/>
</dbReference>
<evidence type="ECO:0000256" key="2">
    <source>
        <dbReference type="ARBA" id="ARBA00022516"/>
    </source>
</evidence>
<gene>
    <name evidence="11" type="ORF">PLXY2_LOCUS16758</name>
</gene>
<evidence type="ECO:0000256" key="3">
    <source>
        <dbReference type="ARBA" id="ARBA00022679"/>
    </source>
</evidence>
<keyword evidence="9 10" id="KW-0275">Fatty acid biosynthesis</keyword>
<name>A0A8S4GEX6_PLUXY</name>
<dbReference type="EMBL" id="CAJHNJ030000691">
    <property type="protein sequence ID" value="CAG9138437.1"/>
    <property type="molecule type" value="Genomic_DNA"/>
</dbReference>
<keyword evidence="8 10" id="KW-0472">Membrane</keyword>
<comment type="similarity">
    <text evidence="10">Belongs to the ELO family.</text>
</comment>
<evidence type="ECO:0000256" key="10">
    <source>
        <dbReference type="RuleBase" id="RU361115"/>
    </source>
</evidence>
<dbReference type="InterPro" id="IPR002076">
    <property type="entry name" value="ELO_fam"/>
</dbReference>
<dbReference type="GO" id="GO:0030148">
    <property type="term" value="P:sphingolipid biosynthetic process"/>
    <property type="evidence" value="ECO:0007669"/>
    <property type="project" value="TreeGrafter"/>
</dbReference>